<dbReference type="InterPro" id="IPR007351">
    <property type="entry name" value="YjbR"/>
</dbReference>
<reference evidence="2" key="1">
    <citation type="submission" date="2021-10" db="EMBL/GenBank/DDBJ databases">
        <title>Anaerobic single-cell dispensing facilitates the cultivation of human gut bacteria.</title>
        <authorList>
            <person name="Afrizal A."/>
        </authorList>
    </citation>
    <scope>NUCLEOTIDE SEQUENCE</scope>
    <source>
        <strain evidence="2">CLA-AA-H215</strain>
    </source>
</reference>
<keyword evidence="3" id="KW-1185">Reference proteome</keyword>
<accession>A0AAE3E9Z2</accession>
<dbReference type="PANTHER" id="PTHR35145:SF1">
    <property type="entry name" value="CYTOPLASMIC PROTEIN"/>
    <property type="match status" value="1"/>
</dbReference>
<feature type="region of interest" description="Disordered" evidence="1">
    <location>
        <begin position="114"/>
        <end position="142"/>
    </location>
</feature>
<name>A0AAE3E9Z2_9FIRM</name>
<protein>
    <submittedName>
        <fullName evidence="2">MmcQ/YjbR family DNA-binding protein</fullName>
    </submittedName>
</protein>
<dbReference type="EMBL" id="JAJEQR010000017">
    <property type="protein sequence ID" value="MCC2230788.1"/>
    <property type="molecule type" value="Genomic_DNA"/>
</dbReference>
<dbReference type="GO" id="GO:0003677">
    <property type="term" value="F:DNA binding"/>
    <property type="evidence" value="ECO:0007669"/>
    <property type="project" value="UniProtKB-KW"/>
</dbReference>
<gene>
    <name evidence="2" type="ORF">LKD81_07220</name>
</gene>
<evidence type="ECO:0000313" key="3">
    <source>
        <dbReference type="Proteomes" id="UP001198182"/>
    </source>
</evidence>
<evidence type="ECO:0000256" key="1">
    <source>
        <dbReference type="SAM" id="MobiDB-lite"/>
    </source>
</evidence>
<comment type="caution">
    <text evidence="2">The sequence shown here is derived from an EMBL/GenBank/DDBJ whole genome shotgun (WGS) entry which is preliminary data.</text>
</comment>
<dbReference type="InterPro" id="IPR038056">
    <property type="entry name" value="YjbR-like_sf"/>
</dbReference>
<dbReference type="AlphaFoldDB" id="A0AAE3E9Z2"/>
<proteinExistence type="predicted"/>
<sequence>MTRQELFTWIRQQYGTEPEYPWHDWNAVLRHNDNNKWYGVVLEVSADKLGLPEAGIIDVLNVKSDPLLIGSLRGQDGYFPAYHMNKEKWLSIQLGKPELDDAIKDLLSLSHELTAPKKRNPKSSAKNPGDSANGKEKEIDEG</sequence>
<evidence type="ECO:0000313" key="2">
    <source>
        <dbReference type="EMBL" id="MCC2230788.1"/>
    </source>
</evidence>
<dbReference type="PANTHER" id="PTHR35145">
    <property type="entry name" value="CYTOPLASMIC PROTEIN-RELATED"/>
    <property type="match status" value="1"/>
</dbReference>
<dbReference type="Proteomes" id="UP001198182">
    <property type="component" value="Unassembled WGS sequence"/>
</dbReference>
<organism evidence="2 3">
    <name type="scientific">Hominifimenecus microfluidus</name>
    <dbReference type="NCBI Taxonomy" id="2885348"/>
    <lineage>
        <taxon>Bacteria</taxon>
        <taxon>Bacillati</taxon>
        <taxon>Bacillota</taxon>
        <taxon>Clostridia</taxon>
        <taxon>Lachnospirales</taxon>
        <taxon>Lachnospiraceae</taxon>
        <taxon>Hominifimenecus</taxon>
    </lineage>
</organism>
<keyword evidence="2" id="KW-0238">DNA-binding</keyword>
<dbReference type="SUPFAM" id="SSF142906">
    <property type="entry name" value="YjbR-like"/>
    <property type="match status" value="1"/>
</dbReference>
<feature type="compositionally biased region" description="Basic and acidic residues" evidence="1">
    <location>
        <begin position="133"/>
        <end position="142"/>
    </location>
</feature>
<dbReference type="Gene3D" id="3.90.1150.30">
    <property type="match status" value="1"/>
</dbReference>